<organism evidence="1 2">
    <name type="scientific">Favolaschia claudopus</name>
    <dbReference type="NCBI Taxonomy" id="2862362"/>
    <lineage>
        <taxon>Eukaryota</taxon>
        <taxon>Fungi</taxon>
        <taxon>Dikarya</taxon>
        <taxon>Basidiomycota</taxon>
        <taxon>Agaricomycotina</taxon>
        <taxon>Agaricomycetes</taxon>
        <taxon>Agaricomycetidae</taxon>
        <taxon>Agaricales</taxon>
        <taxon>Marasmiineae</taxon>
        <taxon>Mycenaceae</taxon>
        <taxon>Favolaschia</taxon>
    </lineage>
</organism>
<dbReference type="EMBL" id="JAWWNJ010000072">
    <property type="protein sequence ID" value="KAK7007140.1"/>
    <property type="molecule type" value="Genomic_DNA"/>
</dbReference>
<reference evidence="1 2" key="1">
    <citation type="journal article" date="2024" name="J Genomics">
        <title>Draft genome sequencing and assembly of Favolaschia claudopus CIRM-BRFM 2984 isolated from oak limbs.</title>
        <authorList>
            <person name="Navarro D."/>
            <person name="Drula E."/>
            <person name="Chaduli D."/>
            <person name="Cazenave R."/>
            <person name="Ahrendt S."/>
            <person name="Wang J."/>
            <person name="Lipzen A."/>
            <person name="Daum C."/>
            <person name="Barry K."/>
            <person name="Grigoriev I.V."/>
            <person name="Favel A."/>
            <person name="Rosso M.N."/>
            <person name="Martin F."/>
        </authorList>
    </citation>
    <scope>NUCLEOTIDE SEQUENCE [LARGE SCALE GENOMIC DNA]</scope>
    <source>
        <strain evidence="1 2">CIRM-BRFM 2984</strain>
    </source>
</reference>
<protein>
    <submittedName>
        <fullName evidence="1">Uncharacterized protein</fullName>
    </submittedName>
</protein>
<dbReference type="Proteomes" id="UP001362999">
    <property type="component" value="Unassembled WGS sequence"/>
</dbReference>
<name>A0AAW0ADY5_9AGAR</name>
<evidence type="ECO:0000313" key="1">
    <source>
        <dbReference type="EMBL" id="KAK7007140.1"/>
    </source>
</evidence>
<feature type="non-terminal residue" evidence="1">
    <location>
        <position position="1"/>
    </location>
</feature>
<sequence>YAPEVRNLARLLISCGCKMGKVGGAINAVARIFGLDLPNIISRRTVGRIALEGLLMARMQLGFDPSVRYLVMYLRRNEDYTISSDSTSRRKMNYQSHHIHMRVP</sequence>
<proteinExistence type="predicted"/>
<dbReference type="AlphaFoldDB" id="A0AAW0ADY5"/>
<evidence type="ECO:0000313" key="2">
    <source>
        <dbReference type="Proteomes" id="UP001362999"/>
    </source>
</evidence>
<comment type="caution">
    <text evidence="1">The sequence shown here is derived from an EMBL/GenBank/DDBJ whole genome shotgun (WGS) entry which is preliminary data.</text>
</comment>
<keyword evidence="2" id="KW-1185">Reference proteome</keyword>
<gene>
    <name evidence="1" type="ORF">R3P38DRAFT_2364231</name>
</gene>
<feature type="non-terminal residue" evidence="1">
    <location>
        <position position="104"/>
    </location>
</feature>
<accession>A0AAW0ADY5</accession>